<evidence type="ECO:0000259" key="6">
    <source>
        <dbReference type="Pfam" id="PF00206"/>
    </source>
</evidence>
<dbReference type="Proteomes" id="UP000509302">
    <property type="component" value="Chromosome"/>
</dbReference>
<dbReference type="RefSeq" id="WP_179242047.1">
    <property type="nucleotide sequence ID" value="NZ_CP058595.1"/>
</dbReference>
<dbReference type="SUPFAM" id="SSF48557">
    <property type="entry name" value="L-aspartase-like"/>
    <property type="match status" value="1"/>
</dbReference>
<dbReference type="EC" id="4.3.2.1" evidence="3 5"/>
<dbReference type="InterPro" id="IPR000362">
    <property type="entry name" value="Fumarate_lyase_fam"/>
</dbReference>
<dbReference type="Gene3D" id="1.10.40.30">
    <property type="entry name" value="Fumarase/aspartase (C-terminal domain)"/>
    <property type="match status" value="1"/>
</dbReference>
<dbReference type="GO" id="GO:0042450">
    <property type="term" value="P:L-arginine biosynthetic process via ornithine"/>
    <property type="evidence" value="ECO:0007669"/>
    <property type="project" value="UniProtKB-UniRule"/>
</dbReference>
<evidence type="ECO:0000256" key="1">
    <source>
        <dbReference type="ARBA" id="ARBA00000985"/>
    </source>
</evidence>
<comment type="pathway">
    <text evidence="2 5">Amino-acid biosynthesis; L-arginine biosynthesis; L-arginine from L-ornithine and carbamoyl phosphate: step 3/3.</text>
</comment>
<sequence length="426" mass="48289">MKLWDKGFSTDKKIDHFTVGNDRELDLHLAKYDVIASKAHAKMLGKIGLLSKKETNDLVTELDKIATKIEEGSFTIEDNFEDMHSKIEFQLTVALGDTGKKIHTARSRNDQVLVAMHLYLKDELSEIKTQTKTLFDLLLNLADKHKRVLLPGYTHLQIAMPSSFGLWFSAYAESLIDDLYFIEAAYRIADQNPLGSAAGYGSSFPIDRRFTTQDMGFETMKYNVVAAQMSRGKVEKATAFGMANIAATISKMAMDICLYMSQNFDFISFPDELTTGSSIMPHKKNPDVFELVRGKCNKLQSIPNQLTLVINNLPSGYHRDLQLVKEIIVPAIQDMKACLEILTFSLKEIRVNENIIEDPKYDYLFSVDTLNELVQNGMPFRDAYKQMGQEIQAGNFTPKRKIKHTHEGSLDNLCLKEIREKMSKLS</sequence>
<dbReference type="NCBIfam" id="TIGR00838">
    <property type="entry name" value="argH"/>
    <property type="match status" value="1"/>
</dbReference>
<dbReference type="GO" id="GO:0004056">
    <property type="term" value="F:argininosuccinate lyase activity"/>
    <property type="evidence" value="ECO:0007669"/>
    <property type="project" value="UniProtKB-UniRule"/>
</dbReference>
<dbReference type="EMBL" id="CP058595">
    <property type="protein sequence ID" value="QLG45760.1"/>
    <property type="molecule type" value="Genomic_DNA"/>
</dbReference>
<dbReference type="CDD" id="cd01359">
    <property type="entry name" value="Argininosuccinate_lyase"/>
    <property type="match status" value="1"/>
</dbReference>
<accession>A0A7H9AQP2</accession>
<comment type="similarity">
    <text evidence="5">Belongs to the lyase 1 family. Argininosuccinate lyase subfamily.</text>
</comment>
<dbReference type="PRINTS" id="PR00145">
    <property type="entry name" value="ARGSUCLYASE"/>
</dbReference>
<dbReference type="InterPro" id="IPR024083">
    <property type="entry name" value="Fumarase/histidase_N"/>
</dbReference>
<evidence type="ECO:0000256" key="2">
    <source>
        <dbReference type="ARBA" id="ARBA00004941"/>
    </source>
</evidence>
<dbReference type="PROSITE" id="PS00163">
    <property type="entry name" value="FUMARATE_LYASES"/>
    <property type="match status" value="1"/>
</dbReference>
<dbReference type="PANTHER" id="PTHR43814">
    <property type="entry name" value="ARGININOSUCCINATE LYASE"/>
    <property type="match status" value="1"/>
</dbReference>
<protein>
    <recommendedName>
        <fullName evidence="3 5">Argininosuccinate lyase</fullName>
        <shortName evidence="5">ASAL</shortName>
        <ecNumber evidence="3 5">4.3.2.1</ecNumber>
    </recommendedName>
    <alternativeName>
        <fullName evidence="5">Arginosuccinase</fullName>
    </alternativeName>
</protein>
<gene>
    <name evidence="5 7" type="primary">argH</name>
    <name evidence="7" type="ORF">HYG79_10505</name>
</gene>
<organism evidence="7 8">
    <name type="scientific">Costertonia aggregata</name>
    <dbReference type="NCBI Taxonomy" id="343403"/>
    <lineage>
        <taxon>Bacteria</taxon>
        <taxon>Pseudomonadati</taxon>
        <taxon>Bacteroidota</taxon>
        <taxon>Flavobacteriia</taxon>
        <taxon>Flavobacteriales</taxon>
        <taxon>Flavobacteriaceae</taxon>
        <taxon>Costertonia</taxon>
    </lineage>
</organism>
<dbReference type="HAMAP" id="MF_00006">
    <property type="entry name" value="Arg_succ_lyase"/>
    <property type="match status" value="1"/>
</dbReference>
<keyword evidence="8" id="KW-1185">Reference proteome</keyword>
<dbReference type="Gene3D" id="1.20.200.10">
    <property type="entry name" value="Fumarase/aspartase (Central domain)"/>
    <property type="match status" value="1"/>
</dbReference>
<dbReference type="KEGG" id="cagg:HYG79_10505"/>
<evidence type="ECO:0000313" key="8">
    <source>
        <dbReference type="Proteomes" id="UP000509302"/>
    </source>
</evidence>
<dbReference type="AlphaFoldDB" id="A0A7H9AQP2"/>
<evidence type="ECO:0000256" key="5">
    <source>
        <dbReference type="HAMAP-Rule" id="MF_00006"/>
    </source>
</evidence>
<keyword evidence="4 5" id="KW-0055">Arginine biosynthesis</keyword>
<keyword evidence="5" id="KW-0963">Cytoplasm</keyword>
<dbReference type="PRINTS" id="PR00149">
    <property type="entry name" value="FUMRATELYASE"/>
</dbReference>
<evidence type="ECO:0000256" key="4">
    <source>
        <dbReference type="ARBA" id="ARBA00022571"/>
    </source>
</evidence>
<dbReference type="UniPathway" id="UPA00068">
    <property type="reaction ID" value="UER00114"/>
</dbReference>
<evidence type="ECO:0000313" key="7">
    <source>
        <dbReference type="EMBL" id="QLG45760.1"/>
    </source>
</evidence>
<dbReference type="PANTHER" id="PTHR43814:SF1">
    <property type="entry name" value="ARGININOSUCCINATE LYASE"/>
    <property type="match status" value="1"/>
</dbReference>
<dbReference type="InterPro" id="IPR020557">
    <property type="entry name" value="Fumarate_lyase_CS"/>
</dbReference>
<feature type="domain" description="Fumarate lyase N-terminal" evidence="6">
    <location>
        <begin position="24"/>
        <end position="298"/>
    </location>
</feature>
<keyword evidence="5" id="KW-0028">Amino-acid biosynthesis</keyword>
<dbReference type="GO" id="GO:0005829">
    <property type="term" value="C:cytosol"/>
    <property type="evidence" value="ECO:0007669"/>
    <property type="project" value="TreeGrafter"/>
</dbReference>
<evidence type="ECO:0000256" key="3">
    <source>
        <dbReference type="ARBA" id="ARBA00012338"/>
    </source>
</evidence>
<dbReference type="Pfam" id="PF00206">
    <property type="entry name" value="Lyase_1"/>
    <property type="match status" value="1"/>
</dbReference>
<dbReference type="InterPro" id="IPR009049">
    <property type="entry name" value="Argininosuccinate_lyase"/>
</dbReference>
<keyword evidence="5 7" id="KW-0456">Lyase</keyword>
<reference evidence="7 8" key="1">
    <citation type="journal article" date="2006" name="Int. J. Syst. Evol. Microbiol.">
        <title>Costertonia aggregata gen. nov., sp. nov., a mesophilic marine bacterium of the family Flavobacteriaceae, isolated from a mature biofilm.</title>
        <authorList>
            <person name="Kwon K.K."/>
            <person name="Lee Y.K."/>
            <person name="Lee H.K."/>
        </authorList>
    </citation>
    <scope>NUCLEOTIDE SEQUENCE [LARGE SCALE GENOMIC DNA]</scope>
    <source>
        <strain evidence="7 8">KCCM 42265</strain>
    </source>
</reference>
<comment type="subcellular location">
    <subcellularLocation>
        <location evidence="5">Cytoplasm</location>
    </subcellularLocation>
</comment>
<dbReference type="InterPro" id="IPR022761">
    <property type="entry name" value="Fumarate_lyase_N"/>
</dbReference>
<proteinExistence type="inferred from homology"/>
<comment type="catalytic activity">
    <reaction evidence="1 5">
        <text>2-(N(omega)-L-arginino)succinate = fumarate + L-arginine</text>
        <dbReference type="Rhea" id="RHEA:24020"/>
        <dbReference type="ChEBI" id="CHEBI:29806"/>
        <dbReference type="ChEBI" id="CHEBI:32682"/>
        <dbReference type="ChEBI" id="CHEBI:57472"/>
        <dbReference type="EC" id="4.3.2.1"/>
    </reaction>
</comment>
<name>A0A7H9AQP2_9FLAO</name>
<dbReference type="InterPro" id="IPR008948">
    <property type="entry name" value="L-Aspartase-like"/>
</dbReference>
<dbReference type="Gene3D" id="1.10.275.10">
    <property type="entry name" value="Fumarase/aspartase (N-terminal domain)"/>
    <property type="match status" value="1"/>
</dbReference>